<organism evidence="1">
    <name type="scientific">Rhizophora mucronata</name>
    <name type="common">Asiatic mangrove</name>
    <dbReference type="NCBI Taxonomy" id="61149"/>
    <lineage>
        <taxon>Eukaryota</taxon>
        <taxon>Viridiplantae</taxon>
        <taxon>Streptophyta</taxon>
        <taxon>Embryophyta</taxon>
        <taxon>Tracheophyta</taxon>
        <taxon>Spermatophyta</taxon>
        <taxon>Magnoliopsida</taxon>
        <taxon>eudicotyledons</taxon>
        <taxon>Gunneridae</taxon>
        <taxon>Pentapetalae</taxon>
        <taxon>rosids</taxon>
        <taxon>fabids</taxon>
        <taxon>Malpighiales</taxon>
        <taxon>Rhizophoraceae</taxon>
        <taxon>Rhizophora</taxon>
    </lineage>
</organism>
<proteinExistence type="predicted"/>
<accession>A0A2P2PW63</accession>
<reference evidence="1" key="1">
    <citation type="submission" date="2018-02" db="EMBL/GenBank/DDBJ databases">
        <title>Rhizophora mucronata_Transcriptome.</title>
        <authorList>
            <person name="Meera S.P."/>
            <person name="Sreeshan A."/>
            <person name="Augustine A."/>
        </authorList>
    </citation>
    <scope>NUCLEOTIDE SEQUENCE</scope>
    <source>
        <tissue evidence="1">Leaf</tissue>
    </source>
</reference>
<protein>
    <submittedName>
        <fullName evidence="1">Uncharacterized protein</fullName>
    </submittedName>
</protein>
<sequence length="26" mass="3163">MLQTHVDNSLFIFWEIMLNHQMLETA</sequence>
<dbReference type="EMBL" id="GGEC01078487">
    <property type="protein sequence ID" value="MBX58971.1"/>
    <property type="molecule type" value="Transcribed_RNA"/>
</dbReference>
<name>A0A2P2PW63_RHIMU</name>
<evidence type="ECO:0000313" key="1">
    <source>
        <dbReference type="EMBL" id="MBX58971.1"/>
    </source>
</evidence>
<dbReference type="AlphaFoldDB" id="A0A2P2PW63"/>